<sequence>MKIIKYSIIAIFLIIVSKWILTLLPSSYSNSGTIIEKTETSIKVEHAFKNLKGDIKKDFDNVEKDINSYIEDKIRELNKTAKYNLSKEDGFLDWFFGWWTGYKMVYYKVKGHIGFEDNEIKLVEEKFSEIVFDENQLKPILDDINNYSKMRIEDFYKSTFQKILKDIANKEEHIKEYKIENIDSVNLPWGKYLTQLGTNSFELATAFGLGATVSAVIGAKVGTIIGPKVLGIVTAKVATVVAGKIATLSSLIFAPIVDYALNEGVKAFQIDDTRKDFENAIDDITKSVEKSVKDEYSNYILELKKEIDEELDKTIILKGTK</sequence>
<evidence type="ECO:0000256" key="1">
    <source>
        <dbReference type="SAM" id="Phobius"/>
    </source>
</evidence>
<reference evidence="2" key="1">
    <citation type="submission" date="2023-09" db="EMBL/GenBank/DDBJ databases">
        <title>Arcobacter tbilisiensis sp. nov. isolated from chicken meat in Tbilisi, Georgia.</title>
        <authorList>
            <person name="Matthias R."/>
            <person name="Zautner A.E."/>
        </authorList>
    </citation>
    <scope>NUCLEOTIDE SEQUENCE</scope>
    <source>
        <strain evidence="2">LEO 107</strain>
    </source>
</reference>
<keyword evidence="1" id="KW-0472">Membrane</keyword>
<feature type="transmembrane region" description="Helical" evidence="1">
    <location>
        <begin position="7"/>
        <end position="28"/>
    </location>
</feature>
<organism evidence="2">
    <name type="scientific">Arcobacter sp. AZ-2023</name>
    <dbReference type="NCBI Taxonomy" id="3074453"/>
    <lineage>
        <taxon>Bacteria</taxon>
        <taxon>Pseudomonadati</taxon>
        <taxon>Campylobacterota</taxon>
        <taxon>Epsilonproteobacteria</taxon>
        <taxon>Campylobacterales</taxon>
        <taxon>Arcobacteraceae</taxon>
        <taxon>Arcobacter</taxon>
    </lineage>
</organism>
<dbReference type="EMBL" id="CP134846">
    <property type="protein sequence ID" value="WNL16458.1"/>
    <property type="molecule type" value="Genomic_DNA"/>
</dbReference>
<accession>A0AA96I3C1</accession>
<evidence type="ECO:0000313" key="2">
    <source>
        <dbReference type="EMBL" id="WNL16458.1"/>
    </source>
</evidence>
<name>A0AA96I3C1_9BACT</name>
<proteinExistence type="predicted"/>
<gene>
    <name evidence="2" type="ORF">RJG54_09610</name>
</gene>
<keyword evidence="1" id="KW-0812">Transmembrane</keyword>
<keyword evidence="1" id="KW-1133">Transmembrane helix</keyword>
<protein>
    <submittedName>
        <fullName evidence="2">Uncharacterized protein</fullName>
    </submittedName>
</protein>
<dbReference type="AlphaFoldDB" id="A0AA96I3C1"/>